<reference evidence="3" key="1">
    <citation type="submission" date="2016-10" db="EMBL/GenBank/DDBJ databases">
        <authorList>
            <person name="Varghese N."/>
            <person name="Submissions S."/>
        </authorList>
    </citation>
    <scope>NUCLEOTIDE SEQUENCE [LARGE SCALE GENOMIC DNA]</scope>
    <source>
        <strain evidence="3">DSM 24204</strain>
    </source>
</reference>
<gene>
    <name evidence="1" type="ORF">QJT92_08080</name>
    <name evidence="2" type="ORF">SAMN05444853_11714</name>
</gene>
<accession>A0A1H7Y8T8</accession>
<sequence>MQDLEQLINVPKPAWDILETWFAQTRNSFEILEKDDERAAQELLTLQLNIGTPLGAVIFETGGILVKNGWLRLLGSGSKKMDRGLTEWNYGKTFAESGEKPSYLLVADDVIGGYFALNSGGLAGGLGKIHYYSPVTEQWKDLNLGYSEFLGWALNADLDSFYQGLFWDNWQQQVSGLSGNQVLIFTPELSFKTDNQRHSQVVPIERHYQATFKTDDKFGGAYSVS</sequence>
<dbReference type="STRING" id="97481.SAMN05444853_11714"/>
<evidence type="ECO:0000313" key="1">
    <source>
        <dbReference type="EMBL" id="MDP8085876.1"/>
    </source>
</evidence>
<reference evidence="2" key="2">
    <citation type="submission" date="2016-10" db="EMBL/GenBank/DDBJ databases">
        <authorList>
            <person name="de Groot N.N."/>
        </authorList>
    </citation>
    <scope>NUCLEOTIDE SEQUENCE [LARGE SCALE GENOMIC DNA]</scope>
    <source>
        <strain evidence="2">DSM 24204</strain>
    </source>
</reference>
<reference evidence="1 4" key="3">
    <citation type="journal article" date="2023" name="Front. Microbiol.">
        <title>Phylogeography and host specificity of Pasteurellaceae pathogenic to sea-farmed fish in the north-east Atlantic.</title>
        <authorList>
            <person name="Gulla S."/>
            <person name="Colquhoun D.J."/>
            <person name="Olsen A.B."/>
            <person name="Spilsberg B."/>
            <person name="Lagesen K."/>
            <person name="Aakesson C.P."/>
            <person name="Strom S."/>
            <person name="Manji F."/>
            <person name="Birkbeck T.H."/>
            <person name="Nilsen H.K."/>
        </authorList>
    </citation>
    <scope>NUCLEOTIDE SEQUENCE [LARGE SCALE GENOMIC DNA]</scope>
    <source>
        <strain evidence="1 4">VIO11850</strain>
    </source>
</reference>
<dbReference type="Pfam" id="PF10946">
    <property type="entry name" value="DUF2625"/>
    <property type="match status" value="1"/>
</dbReference>
<evidence type="ECO:0000313" key="3">
    <source>
        <dbReference type="Proteomes" id="UP000198883"/>
    </source>
</evidence>
<protein>
    <submittedName>
        <fullName evidence="1">DUF2625 family protein</fullName>
    </submittedName>
</protein>
<dbReference type="EMBL" id="FOBN01000017">
    <property type="protein sequence ID" value="SEM42413.1"/>
    <property type="molecule type" value="Genomic_DNA"/>
</dbReference>
<dbReference type="AlphaFoldDB" id="A0A1H7Y8T8"/>
<dbReference type="Proteomes" id="UP001224812">
    <property type="component" value="Unassembled WGS sequence"/>
</dbReference>
<evidence type="ECO:0000313" key="4">
    <source>
        <dbReference type="Proteomes" id="UP001224812"/>
    </source>
</evidence>
<organism evidence="2 3">
    <name type="scientific">Phocoenobacter skyensis</name>
    <dbReference type="NCBI Taxonomy" id="97481"/>
    <lineage>
        <taxon>Bacteria</taxon>
        <taxon>Pseudomonadati</taxon>
        <taxon>Pseudomonadota</taxon>
        <taxon>Gammaproteobacteria</taxon>
        <taxon>Pasteurellales</taxon>
        <taxon>Pasteurellaceae</taxon>
        <taxon>Phocoenobacter</taxon>
    </lineage>
</organism>
<dbReference type="InterPro" id="IPR021239">
    <property type="entry name" value="DUF2625"/>
</dbReference>
<dbReference type="RefSeq" id="WP_090922331.1">
    <property type="nucleotide sequence ID" value="NZ_CP016180.1"/>
</dbReference>
<evidence type="ECO:0000313" key="2">
    <source>
        <dbReference type="EMBL" id="SEM42413.1"/>
    </source>
</evidence>
<dbReference type="OrthoDB" id="1550811at2"/>
<keyword evidence="4" id="KW-1185">Reference proteome</keyword>
<proteinExistence type="predicted"/>
<name>A0A1H7Y8T8_9PAST</name>
<dbReference type="EMBL" id="JASAVS010000018">
    <property type="protein sequence ID" value="MDP8085876.1"/>
    <property type="molecule type" value="Genomic_DNA"/>
</dbReference>
<dbReference type="GeneID" id="83544644"/>
<dbReference type="Proteomes" id="UP000198883">
    <property type="component" value="Unassembled WGS sequence"/>
</dbReference>